<dbReference type="EMBL" id="JARBHB010000001">
    <property type="protein sequence ID" value="KAJ8898459.1"/>
    <property type="molecule type" value="Genomic_DNA"/>
</dbReference>
<dbReference type="PANTHER" id="PTHR21398:SF7">
    <property type="entry name" value="LP19941P"/>
    <property type="match status" value="1"/>
</dbReference>
<organism evidence="2 3">
    <name type="scientific">Dryococelus australis</name>
    <dbReference type="NCBI Taxonomy" id="614101"/>
    <lineage>
        <taxon>Eukaryota</taxon>
        <taxon>Metazoa</taxon>
        <taxon>Ecdysozoa</taxon>
        <taxon>Arthropoda</taxon>
        <taxon>Hexapoda</taxon>
        <taxon>Insecta</taxon>
        <taxon>Pterygota</taxon>
        <taxon>Neoptera</taxon>
        <taxon>Polyneoptera</taxon>
        <taxon>Phasmatodea</taxon>
        <taxon>Verophasmatodea</taxon>
        <taxon>Anareolatae</taxon>
        <taxon>Phasmatidae</taxon>
        <taxon>Eurycanthinae</taxon>
        <taxon>Dryococelus</taxon>
    </lineage>
</organism>
<evidence type="ECO:0000313" key="2">
    <source>
        <dbReference type="EMBL" id="KAJ8898459.1"/>
    </source>
</evidence>
<dbReference type="Pfam" id="PF07841">
    <property type="entry name" value="DM4_12"/>
    <property type="match status" value="1"/>
</dbReference>
<dbReference type="InterPro" id="IPR006631">
    <property type="entry name" value="DM4_12"/>
</dbReference>
<dbReference type="SMART" id="SM00718">
    <property type="entry name" value="DM4_12"/>
    <property type="match status" value="1"/>
</dbReference>
<evidence type="ECO:0000313" key="3">
    <source>
        <dbReference type="Proteomes" id="UP001159363"/>
    </source>
</evidence>
<feature type="compositionally biased region" description="Basic and acidic residues" evidence="1">
    <location>
        <begin position="1"/>
        <end position="30"/>
    </location>
</feature>
<evidence type="ECO:0000256" key="1">
    <source>
        <dbReference type="SAM" id="MobiDB-lite"/>
    </source>
</evidence>
<accession>A0ABQ9IP74</accession>
<gene>
    <name evidence="2" type="ORF">PR048_003819</name>
</gene>
<reference evidence="2 3" key="1">
    <citation type="submission" date="2023-02" db="EMBL/GenBank/DDBJ databases">
        <title>LHISI_Scaffold_Assembly.</title>
        <authorList>
            <person name="Stuart O.P."/>
            <person name="Cleave R."/>
            <person name="Magrath M.J.L."/>
            <person name="Mikheyev A.S."/>
        </authorList>
    </citation>
    <scope>NUCLEOTIDE SEQUENCE [LARGE SCALE GENOMIC DNA]</scope>
    <source>
        <strain evidence="2">Daus_M_001</strain>
        <tissue evidence="2">Leg muscle</tissue>
    </source>
</reference>
<name>A0ABQ9IP74_9NEOP</name>
<feature type="region of interest" description="Disordered" evidence="1">
    <location>
        <begin position="1"/>
        <end position="42"/>
    </location>
</feature>
<comment type="caution">
    <text evidence="2">The sequence shown here is derived from an EMBL/GenBank/DDBJ whole genome shotgun (WGS) entry which is preliminary data.</text>
</comment>
<protein>
    <submittedName>
        <fullName evidence="2">Uncharacterized protein</fullName>
    </submittedName>
</protein>
<dbReference type="PANTHER" id="PTHR21398">
    <property type="entry name" value="AGAP007094-PA"/>
    <property type="match status" value="1"/>
</dbReference>
<dbReference type="Proteomes" id="UP001159363">
    <property type="component" value="Chromosome 1"/>
</dbReference>
<sequence>MEQRRNARAGKQRDDPEKTHRPAAPSEKKIPGTTTPTRQPRRDGILMSGVCALLQLAYCLTWKALTGESSIFTGGMAWSISYDLPNETISQHSGPILPVPEMLRRHRRDLYRKIEVAMESSFGEKSINPRLRQEFALTARSREPMRVIEVNSVGLRGEGETGYPRESPPPSGIVRHDSHMQKSGSGPSDEPTLEDSTFNFDEVPMTTFRIHHQALLTTYLQRSHQKQSNDPKLESILLIVEEFSREEMILAAAPGRCHHIIALSSGFYIRCCVRRAGLDGRSCVLRAICETAQQLKPRSSLFLEIFRILFTCTLCMFLRAEPPLSGLYFPRLPLERVAPHEPSEHWQYDSAHRRGLANHDCQDLYPSCSVSLLDTLLQGPRPDYD</sequence>
<feature type="region of interest" description="Disordered" evidence="1">
    <location>
        <begin position="156"/>
        <end position="196"/>
    </location>
</feature>
<proteinExistence type="predicted"/>
<keyword evidence="3" id="KW-1185">Reference proteome</keyword>